<evidence type="ECO:0000256" key="2">
    <source>
        <dbReference type="ARBA" id="ARBA00022448"/>
    </source>
</evidence>
<evidence type="ECO:0000313" key="4">
    <source>
        <dbReference type="Proteomes" id="UP001299546"/>
    </source>
</evidence>
<protein>
    <submittedName>
        <fullName evidence="3">Uncharacterized protein</fullName>
    </submittedName>
</protein>
<dbReference type="PANTHER" id="PTHR43335">
    <property type="entry name" value="ABC TRANSPORTER, ATP-BINDING PROTEIN"/>
    <property type="match status" value="1"/>
</dbReference>
<keyword evidence="2" id="KW-0813">Transport</keyword>
<reference evidence="3 4" key="1">
    <citation type="submission" date="2021-10" db="EMBL/GenBank/DDBJ databases">
        <title>Collection of gut derived symbiotic bacterial strains cultured from healthy donors.</title>
        <authorList>
            <person name="Lin H."/>
            <person name="Littmann E."/>
            <person name="Kohout C."/>
            <person name="Pamer E.G."/>
        </authorList>
    </citation>
    <scope>NUCLEOTIDE SEQUENCE [LARGE SCALE GENOMIC DNA]</scope>
    <source>
        <strain evidence="3 4">DFI.1.165</strain>
    </source>
</reference>
<dbReference type="RefSeq" id="WP_227183527.1">
    <property type="nucleotide sequence ID" value="NZ_JAJCIQ010000006.1"/>
</dbReference>
<dbReference type="SUPFAM" id="SSF52540">
    <property type="entry name" value="P-loop containing nucleoside triphosphate hydrolases"/>
    <property type="match status" value="1"/>
</dbReference>
<name>A0ABS8DGN3_9FIRM</name>
<evidence type="ECO:0000313" key="3">
    <source>
        <dbReference type="EMBL" id="MCB7387567.1"/>
    </source>
</evidence>
<dbReference type="PANTHER" id="PTHR43335:SF4">
    <property type="entry name" value="ABC TRANSPORTER, ATP-BINDING PROTEIN"/>
    <property type="match status" value="1"/>
</dbReference>
<dbReference type="Gene3D" id="3.40.50.300">
    <property type="entry name" value="P-loop containing nucleotide triphosphate hydrolases"/>
    <property type="match status" value="1"/>
</dbReference>
<proteinExistence type="inferred from homology"/>
<comment type="caution">
    <text evidence="3">The sequence shown here is derived from an EMBL/GenBank/DDBJ whole genome shotgun (WGS) entry which is preliminary data.</text>
</comment>
<dbReference type="Proteomes" id="UP001299546">
    <property type="component" value="Unassembled WGS sequence"/>
</dbReference>
<gene>
    <name evidence="3" type="ORF">LIZ65_09715</name>
</gene>
<accession>A0ABS8DGN3</accession>
<dbReference type="EMBL" id="JAJCIS010000005">
    <property type="protein sequence ID" value="MCB7387567.1"/>
    <property type="molecule type" value="Genomic_DNA"/>
</dbReference>
<keyword evidence="4" id="KW-1185">Reference proteome</keyword>
<dbReference type="InterPro" id="IPR027417">
    <property type="entry name" value="P-loop_NTPase"/>
</dbReference>
<comment type="similarity">
    <text evidence="1">Belongs to the ABC transporter superfamily.</text>
</comment>
<sequence>MDEPANGLDSFELEELRIMIRGFASSGISVIISSHILSEIQQAANDIGIIYNGSFLY</sequence>
<evidence type="ECO:0000256" key="1">
    <source>
        <dbReference type="ARBA" id="ARBA00005417"/>
    </source>
</evidence>
<organism evidence="3 4">
    <name type="scientific">Bariatricus massiliensis</name>
    <dbReference type="NCBI Taxonomy" id="1745713"/>
    <lineage>
        <taxon>Bacteria</taxon>
        <taxon>Bacillati</taxon>
        <taxon>Bacillota</taxon>
        <taxon>Clostridia</taxon>
        <taxon>Lachnospirales</taxon>
        <taxon>Lachnospiraceae</taxon>
        <taxon>Bariatricus</taxon>
    </lineage>
</organism>